<evidence type="ECO:0000256" key="1">
    <source>
        <dbReference type="SAM" id="MobiDB-lite"/>
    </source>
</evidence>
<feature type="region of interest" description="Disordered" evidence="1">
    <location>
        <begin position="215"/>
        <end position="302"/>
    </location>
</feature>
<evidence type="ECO:0000256" key="2">
    <source>
        <dbReference type="SAM" id="Phobius"/>
    </source>
</evidence>
<keyword evidence="4" id="KW-1185">Reference proteome</keyword>
<keyword evidence="2" id="KW-0812">Transmembrane</keyword>
<accession>A0ABT5Z3W7</accession>
<feature type="compositionally biased region" description="Low complexity" evidence="1">
    <location>
        <begin position="255"/>
        <end position="264"/>
    </location>
</feature>
<dbReference type="RefSeq" id="WP_275817518.1">
    <property type="nucleotide sequence ID" value="NZ_BAAANM010000006.1"/>
</dbReference>
<gene>
    <name evidence="3" type="ORF">P2L57_22900</name>
</gene>
<name>A0ABT5Z3W7_9ACTN</name>
<keyword evidence="2" id="KW-1133">Transmembrane helix</keyword>
<evidence type="ECO:0008006" key="5">
    <source>
        <dbReference type="Google" id="ProtNLM"/>
    </source>
</evidence>
<reference evidence="3 4" key="1">
    <citation type="submission" date="2023-03" db="EMBL/GenBank/DDBJ databases">
        <title>Draft genome sequence of type strain Streptomyces ferralitis JCM 14344.</title>
        <authorList>
            <person name="Klaysubun C."/>
            <person name="Duangmal K."/>
        </authorList>
    </citation>
    <scope>NUCLEOTIDE SEQUENCE [LARGE SCALE GENOMIC DNA]</scope>
    <source>
        <strain evidence="3 4">JCM 14344</strain>
    </source>
</reference>
<organism evidence="3 4">
    <name type="scientific">Streptantibioticus ferralitis</name>
    <dbReference type="NCBI Taxonomy" id="236510"/>
    <lineage>
        <taxon>Bacteria</taxon>
        <taxon>Bacillati</taxon>
        <taxon>Actinomycetota</taxon>
        <taxon>Actinomycetes</taxon>
        <taxon>Kitasatosporales</taxon>
        <taxon>Streptomycetaceae</taxon>
        <taxon>Streptantibioticus</taxon>
    </lineage>
</organism>
<evidence type="ECO:0000313" key="3">
    <source>
        <dbReference type="EMBL" id="MDF2258463.1"/>
    </source>
</evidence>
<feature type="compositionally biased region" description="Basic and acidic residues" evidence="1">
    <location>
        <begin position="285"/>
        <end position="302"/>
    </location>
</feature>
<evidence type="ECO:0000313" key="4">
    <source>
        <dbReference type="Proteomes" id="UP001220022"/>
    </source>
</evidence>
<protein>
    <recommendedName>
        <fullName evidence="5">Transmembrane protein</fullName>
    </recommendedName>
</protein>
<proteinExistence type="predicted"/>
<comment type="caution">
    <text evidence="3">The sequence shown here is derived from an EMBL/GenBank/DDBJ whole genome shotgun (WGS) entry which is preliminary data.</text>
</comment>
<feature type="transmembrane region" description="Helical" evidence="2">
    <location>
        <begin position="147"/>
        <end position="169"/>
    </location>
</feature>
<keyword evidence="2" id="KW-0472">Membrane</keyword>
<dbReference type="EMBL" id="JARHTQ010000016">
    <property type="protein sequence ID" value="MDF2258463.1"/>
    <property type="molecule type" value="Genomic_DNA"/>
</dbReference>
<feature type="transmembrane region" description="Helical" evidence="2">
    <location>
        <begin position="103"/>
        <end position="127"/>
    </location>
</feature>
<sequence>MYMNSAPHLLTEDRPEFERVLDEALRAAADAPAANGTRLSSEQLRAMALSAIAAISACAAAEYDHYLAVRESLRAPVPGPPRGDNRHATAGGGAGDTSAGAGLFAIVAVLTPILAGTAALIFLLVGYVLAAMDPEPAIAAPLRTAGWLFLAVAGAGVLAGTVGLVLTALRDGSSAIRATRHEDPAEVMAAKDAWLTALMERGMLPFLREAQAGSARADSAARLPSSRSDGTGRPRRELTDDEDGDPRMPHGLGYSRPGFSSPGGEEPDSGPPRFSSPHYTSPDFSSRDFGSRDVGDPDAERG</sequence>
<dbReference type="Proteomes" id="UP001220022">
    <property type="component" value="Unassembled WGS sequence"/>
</dbReference>